<feature type="compositionally biased region" description="Polar residues" evidence="1">
    <location>
        <begin position="1"/>
        <end position="12"/>
    </location>
</feature>
<evidence type="ECO:0000256" key="1">
    <source>
        <dbReference type="SAM" id="MobiDB-lite"/>
    </source>
</evidence>
<dbReference type="Proteomes" id="UP000789508">
    <property type="component" value="Unassembled WGS sequence"/>
</dbReference>
<dbReference type="AlphaFoldDB" id="A0A9N9HJ04"/>
<protein>
    <submittedName>
        <fullName evidence="2">12603_t:CDS:1</fullName>
    </submittedName>
</protein>
<evidence type="ECO:0000313" key="2">
    <source>
        <dbReference type="EMBL" id="CAG8685224.1"/>
    </source>
</evidence>
<dbReference type="PANTHER" id="PTHR13138">
    <property type="entry name" value="PROTEIN LIN1"/>
    <property type="match status" value="1"/>
</dbReference>
<dbReference type="EMBL" id="CAJVPS010015003">
    <property type="protein sequence ID" value="CAG8685224.1"/>
    <property type="molecule type" value="Genomic_DNA"/>
</dbReference>
<dbReference type="InterPro" id="IPR039905">
    <property type="entry name" value="CD2BP2/Lin1"/>
</dbReference>
<proteinExistence type="predicted"/>
<feature type="compositionally biased region" description="Polar residues" evidence="1">
    <location>
        <begin position="28"/>
        <end position="42"/>
    </location>
</feature>
<feature type="non-terminal residue" evidence="2">
    <location>
        <position position="220"/>
    </location>
</feature>
<feature type="region of interest" description="Disordered" evidence="1">
    <location>
        <begin position="1"/>
        <end position="100"/>
    </location>
</feature>
<gene>
    <name evidence="2" type="ORF">ALEPTO_LOCUS10990</name>
</gene>
<feature type="compositionally biased region" description="Acidic residues" evidence="1">
    <location>
        <begin position="70"/>
        <end position="81"/>
    </location>
</feature>
<name>A0A9N9HJ04_9GLOM</name>
<accession>A0A9N9HJ04</accession>
<evidence type="ECO:0000313" key="3">
    <source>
        <dbReference type="Proteomes" id="UP000789508"/>
    </source>
</evidence>
<dbReference type="OrthoDB" id="331341at2759"/>
<keyword evidence="3" id="KW-1185">Reference proteome</keyword>
<organism evidence="2 3">
    <name type="scientific">Ambispora leptoticha</name>
    <dbReference type="NCBI Taxonomy" id="144679"/>
    <lineage>
        <taxon>Eukaryota</taxon>
        <taxon>Fungi</taxon>
        <taxon>Fungi incertae sedis</taxon>
        <taxon>Mucoromycota</taxon>
        <taxon>Glomeromycotina</taxon>
        <taxon>Glomeromycetes</taxon>
        <taxon>Archaeosporales</taxon>
        <taxon>Ambisporaceae</taxon>
        <taxon>Ambispora</taxon>
    </lineage>
</organism>
<reference evidence="2" key="1">
    <citation type="submission" date="2021-06" db="EMBL/GenBank/DDBJ databases">
        <authorList>
            <person name="Kallberg Y."/>
            <person name="Tangrot J."/>
            <person name="Rosling A."/>
        </authorList>
    </citation>
    <scope>NUCLEOTIDE SEQUENCE</scope>
    <source>
        <strain evidence="2">FL130A</strain>
    </source>
</reference>
<comment type="caution">
    <text evidence="2">The sequence shown here is derived from an EMBL/GenBank/DDBJ whole genome shotgun (WGS) entry which is preliminary data.</text>
</comment>
<dbReference type="PANTHER" id="PTHR13138:SF3">
    <property type="entry name" value="CD2 ANTIGEN CYTOPLASMIC TAIL-BINDING PROTEIN 2"/>
    <property type="match status" value="1"/>
</dbReference>
<dbReference type="GO" id="GO:0005682">
    <property type="term" value="C:U5 snRNP"/>
    <property type="evidence" value="ECO:0007669"/>
    <property type="project" value="InterPro"/>
</dbReference>
<feature type="compositionally biased region" description="Acidic residues" evidence="1">
    <location>
        <begin position="43"/>
        <end position="54"/>
    </location>
</feature>
<sequence length="220" mass="25388">MSKRTQASTSRSKNNKKTEDTTSKRVRFNQSVLVTETGNNNEVDQEEFNFEDSLELPKSRRGAVKLEGYGSDETDTSEDDVDARFERRKGLDKGKAKNEDDMFASDDETFEVDAKKRSNRSKIKYLEMDQIQGQDFGSFDIDSDSEEIRIEAFNMKAEMEEGKFDDAGNYIPNKKDPNEFHDNWLQGVSRDDIKKARIAHEKQQRVIKLKEAEDSRGEMD</sequence>
<feature type="compositionally biased region" description="Basic and acidic residues" evidence="1">
    <location>
        <begin position="82"/>
        <end position="100"/>
    </location>
</feature>